<name>A0A3M7R8P0_BRAPC</name>
<comment type="caution">
    <text evidence="1">The sequence shown here is derived from an EMBL/GenBank/DDBJ whole genome shotgun (WGS) entry which is preliminary data.</text>
</comment>
<organism evidence="1 2">
    <name type="scientific">Brachionus plicatilis</name>
    <name type="common">Marine rotifer</name>
    <name type="synonym">Brachionus muelleri</name>
    <dbReference type="NCBI Taxonomy" id="10195"/>
    <lineage>
        <taxon>Eukaryota</taxon>
        <taxon>Metazoa</taxon>
        <taxon>Spiralia</taxon>
        <taxon>Gnathifera</taxon>
        <taxon>Rotifera</taxon>
        <taxon>Eurotatoria</taxon>
        <taxon>Monogononta</taxon>
        <taxon>Pseudotrocha</taxon>
        <taxon>Ploima</taxon>
        <taxon>Brachionidae</taxon>
        <taxon>Brachionus</taxon>
    </lineage>
</organism>
<dbReference type="EMBL" id="REGN01003960">
    <property type="protein sequence ID" value="RNA19890.1"/>
    <property type="molecule type" value="Genomic_DNA"/>
</dbReference>
<dbReference type="SUPFAM" id="SSF47473">
    <property type="entry name" value="EF-hand"/>
    <property type="match status" value="1"/>
</dbReference>
<protein>
    <recommendedName>
        <fullName evidence="3">EF-hand domain-containing protein</fullName>
    </recommendedName>
</protein>
<accession>A0A3M7R8P0</accession>
<dbReference type="Gene3D" id="1.10.238.10">
    <property type="entry name" value="EF-hand"/>
    <property type="match status" value="2"/>
</dbReference>
<proteinExistence type="predicted"/>
<evidence type="ECO:0000313" key="2">
    <source>
        <dbReference type="Proteomes" id="UP000276133"/>
    </source>
</evidence>
<evidence type="ECO:0008006" key="3">
    <source>
        <dbReference type="Google" id="ProtNLM"/>
    </source>
</evidence>
<sequence length="430" mass="49352">MDLKEKKKVPLEYQNAIKPIFRINLGSMSRKSGNKTVTINEHGTIFSPYLKSVASEMEKKIIECRNPLSIDEKSEISVDGFKGSWSNRSESTNWKGPIPLEDYPINKDPEPNVLRKKPDDRLIYNQDIKVRYLKPPKLPKPGDIVINVGPDRQIPPAPPIIIRQNRASIPDPPPLIIREAPPKPPQPISKKVINVPGKVIPPPARRVIVEKLPQAPQRPQSIILERWLPFEKQTRNVVYNKPQNFSILPDPKNLIIDWESPDIQIVRRIKNQGIFNTDPIKYSSKFKSELTTKFPKFAEQIPRPRGITLATEQNDYLPELIGDVEALKMVDLDRAGLSEYKDYLRQKFALNSKTDLVDEIAFNLFESLDKLKTGLVKVEDAHQVLFGLNKCFGKKFSENELKKYLKSLDQDFDDKLNFNQFSSAYFQCVF</sequence>
<gene>
    <name evidence="1" type="ORF">BpHYR1_024240</name>
</gene>
<keyword evidence="2" id="KW-1185">Reference proteome</keyword>
<dbReference type="Proteomes" id="UP000276133">
    <property type="component" value="Unassembled WGS sequence"/>
</dbReference>
<evidence type="ECO:0000313" key="1">
    <source>
        <dbReference type="EMBL" id="RNA19890.1"/>
    </source>
</evidence>
<dbReference type="OrthoDB" id="296996at2759"/>
<dbReference type="AlphaFoldDB" id="A0A3M7R8P0"/>
<reference evidence="1 2" key="1">
    <citation type="journal article" date="2018" name="Sci. Rep.">
        <title>Genomic signatures of local adaptation to the degree of environmental predictability in rotifers.</title>
        <authorList>
            <person name="Franch-Gras L."/>
            <person name="Hahn C."/>
            <person name="Garcia-Roger E.M."/>
            <person name="Carmona M.J."/>
            <person name="Serra M."/>
            <person name="Gomez A."/>
        </authorList>
    </citation>
    <scope>NUCLEOTIDE SEQUENCE [LARGE SCALE GENOMIC DNA]</scope>
    <source>
        <strain evidence="1">HYR1</strain>
    </source>
</reference>
<dbReference type="InterPro" id="IPR011992">
    <property type="entry name" value="EF-hand-dom_pair"/>
</dbReference>